<organism evidence="1 2">
    <name type="scientific">Frankia alni (strain DSM 45986 / CECT 9034 / ACN14a)</name>
    <dbReference type="NCBI Taxonomy" id="326424"/>
    <lineage>
        <taxon>Bacteria</taxon>
        <taxon>Bacillati</taxon>
        <taxon>Actinomycetota</taxon>
        <taxon>Actinomycetes</taxon>
        <taxon>Frankiales</taxon>
        <taxon>Frankiaceae</taxon>
        <taxon>Frankia</taxon>
    </lineage>
</organism>
<reference evidence="1 2" key="1">
    <citation type="journal article" date="2007" name="Genome Res.">
        <title>Genome characteristics of facultatively symbiotic Frankia sp. strains reflect host range and host plant biogeography.</title>
        <authorList>
            <person name="Normand P."/>
            <person name="Lapierre P."/>
            <person name="Tisa L.S."/>
            <person name="Gogarten J.P."/>
            <person name="Alloisio N."/>
            <person name="Bagnarol E."/>
            <person name="Bassi C.A."/>
            <person name="Berry A.M."/>
            <person name="Bickhart D.M."/>
            <person name="Choisne N."/>
            <person name="Couloux A."/>
            <person name="Cournoyer B."/>
            <person name="Cruveiller S."/>
            <person name="Daubin V."/>
            <person name="Demange N."/>
            <person name="Francino M.P."/>
            <person name="Goltsman E."/>
            <person name="Huang Y."/>
            <person name="Kopp O.R."/>
            <person name="Labarre L."/>
            <person name="Lapidus A."/>
            <person name="Lavire C."/>
            <person name="Marechal J."/>
            <person name="Martinez M."/>
            <person name="Mastronunzio J.E."/>
            <person name="Mullin B.C."/>
            <person name="Niemann J."/>
            <person name="Pujic P."/>
            <person name="Rawnsley T."/>
            <person name="Rouy Z."/>
            <person name="Schenowitz C."/>
            <person name="Sellstedt A."/>
            <person name="Tavares F."/>
            <person name="Tomkins J.P."/>
            <person name="Vallenet D."/>
            <person name="Valverde C."/>
            <person name="Wall L.G."/>
            <person name="Wang Y."/>
            <person name="Medigue C."/>
            <person name="Benson D.R."/>
        </authorList>
    </citation>
    <scope>NUCLEOTIDE SEQUENCE [LARGE SCALE GENOMIC DNA]</scope>
    <source>
        <strain evidence="2">DSM 45986 / CECT 9034 / ACN14a</strain>
    </source>
</reference>
<keyword evidence="2" id="KW-1185">Reference proteome</keyword>
<dbReference type="HOGENOM" id="CLU_2787796_0_0_11"/>
<name>Q0RKA1_FRAAA</name>
<dbReference type="Proteomes" id="UP000000657">
    <property type="component" value="Chromosome"/>
</dbReference>
<dbReference type="KEGG" id="fal:FRAAL3413"/>
<gene>
    <name evidence="1" type="ordered locus">FRAAL3413</name>
</gene>
<dbReference type="AlphaFoldDB" id="Q0RKA1"/>
<accession>Q0RKA1</accession>
<dbReference type="EMBL" id="CT573213">
    <property type="protein sequence ID" value="CAJ62057.1"/>
    <property type="molecule type" value="Genomic_DNA"/>
</dbReference>
<dbReference type="STRING" id="326424.FRAAL3413"/>
<sequence>MFTASALSGGVPGISQHAHARFVKSDGIDSVALSRITLKIKRWRRRATLLLRPACGLRGRQDVHTQAP</sequence>
<evidence type="ECO:0000313" key="2">
    <source>
        <dbReference type="Proteomes" id="UP000000657"/>
    </source>
</evidence>
<evidence type="ECO:0000313" key="1">
    <source>
        <dbReference type="EMBL" id="CAJ62057.1"/>
    </source>
</evidence>
<protein>
    <submittedName>
        <fullName evidence="1">Uncharacterized protein</fullName>
    </submittedName>
</protein>
<proteinExistence type="predicted"/>